<gene>
    <name evidence="4" type="ORF">DSY96_04030</name>
</gene>
<dbReference type="PANTHER" id="PTHR43038:SF3">
    <property type="entry name" value="ABC TRANSPORTER G FAMILY MEMBER 20 ISOFORM X1"/>
    <property type="match status" value="1"/>
</dbReference>
<dbReference type="PANTHER" id="PTHR43038">
    <property type="entry name" value="ATP-BINDING CASSETTE, SUB-FAMILY H, MEMBER 1"/>
    <property type="match status" value="1"/>
</dbReference>
<dbReference type="EMBL" id="QNZK01000141">
    <property type="protein sequence ID" value="RTZ85800.1"/>
    <property type="molecule type" value="Genomic_DNA"/>
</dbReference>
<evidence type="ECO:0000256" key="2">
    <source>
        <dbReference type="ARBA" id="ARBA00022840"/>
    </source>
</evidence>
<organism evidence="4 5">
    <name type="scientific">SAR324 cluster bacterium</name>
    <dbReference type="NCBI Taxonomy" id="2024889"/>
    <lineage>
        <taxon>Bacteria</taxon>
        <taxon>Deltaproteobacteria</taxon>
        <taxon>SAR324 cluster</taxon>
    </lineage>
</organism>
<dbReference type="AlphaFoldDB" id="A0A432GQL2"/>
<dbReference type="PROSITE" id="PS00211">
    <property type="entry name" value="ABC_TRANSPORTER_1"/>
    <property type="match status" value="1"/>
</dbReference>
<dbReference type="InterPro" id="IPR003593">
    <property type="entry name" value="AAA+_ATPase"/>
</dbReference>
<dbReference type="GO" id="GO:0016887">
    <property type="term" value="F:ATP hydrolysis activity"/>
    <property type="evidence" value="ECO:0007669"/>
    <property type="project" value="InterPro"/>
</dbReference>
<accession>A0A432GQL2</accession>
<dbReference type="Pfam" id="PF00005">
    <property type="entry name" value="ABC_tran"/>
    <property type="match status" value="1"/>
</dbReference>
<dbReference type="InterPro" id="IPR027417">
    <property type="entry name" value="P-loop_NTPase"/>
</dbReference>
<keyword evidence="2 4" id="KW-0067">ATP-binding</keyword>
<name>A0A432GQL2_9DELT</name>
<dbReference type="PROSITE" id="PS50893">
    <property type="entry name" value="ABC_TRANSPORTER_2"/>
    <property type="match status" value="1"/>
</dbReference>
<evidence type="ECO:0000259" key="3">
    <source>
        <dbReference type="PROSITE" id="PS50893"/>
    </source>
</evidence>
<evidence type="ECO:0000313" key="4">
    <source>
        <dbReference type="EMBL" id="RTZ85800.1"/>
    </source>
</evidence>
<proteinExistence type="predicted"/>
<protein>
    <submittedName>
        <fullName evidence="4">ABC transporter ATP-binding protein</fullName>
    </submittedName>
</protein>
<dbReference type="Proteomes" id="UP000287917">
    <property type="component" value="Unassembled WGS sequence"/>
</dbReference>
<dbReference type="GO" id="GO:0005524">
    <property type="term" value="F:ATP binding"/>
    <property type="evidence" value="ECO:0007669"/>
    <property type="project" value="UniProtKB-KW"/>
</dbReference>
<sequence>MLTLSKVTKRFGSQTVVDSLDLSIPQGLVFGLLGPNGSGKTTLLRMAMGLLQPTSGRITIFENNSPGDSEVRKKLGYMPQQLAVYPGLSVRENVLFYGRLYGIPENNLSTRSLEILEMVELESHQNKLAGDLSGGMLRRLMLATTLIHQPALVILDEPTAGVDPSLRLRFWEWFEQLAQGGASILITTHHISEAGRCDKVAFLREGLLLEHDTPDTLMRRYNSENLEQAFVQATQAKLED</sequence>
<dbReference type="InterPro" id="IPR017871">
    <property type="entry name" value="ABC_transporter-like_CS"/>
</dbReference>
<dbReference type="CDD" id="cd03230">
    <property type="entry name" value="ABC_DR_subfamily_A"/>
    <property type="match status" value="1"/>
</dbReference>
<dbReference type="Gene3D" id="3.40.50.300">
    <property type="entry name" value="P-loop containing nucleotide triphosphate hydrolases"/>
    <property type="match status" value="1"/>
</dbReference>
<dbReference type="InterPro" id="IPR003439">
    <property type="entry name" value="ABC_transporter-like_ATP-bd"/>
</dbReference>
<comment type="caution">
    <text evidence="4">The sequence shown here is derived from an EMBL/GenBank/DDBJ whole genome shotgun (WGS) entry which is preliminary data.</text>
</comment>
<evidence type="ECO:0000313" key="5">
    <source>
        <dbReference type="Proteomes" id="UP000287917"/>
    </source>
</evidence>
<feature type="domain" description="ABC transporter" evidence="3">
    <location>
        <begin position="2"/>
        <end position="230"/>
    </location>
</feature>
<dbReference type="SUPFAM" id="SSF52540">
    <property type="entry name" value="P-loop containing nucleoside triphosphate hydrolases"/>
    <property type="match status" value="1"/>
</dbReference>
<evidence type="ECO:0000256" key="1">
    <source>
        <dbReference type="ARBA" id="ARBA00022741"/>
    </source>
</evidence>
<dbReference type="SMART" id="SM00382">
    <property type="entry name" value="AAA"/>
    <property type="match status" value="1"/>
</dbReference>
<keyword evidence="1" id="KW-0547">Nucleotide-binding</keyword>
<reference evidence="4 5" key="1">
    <citation type="submission" date="2018-06" db="EMBL/GenBank/DDBJ databases">
        <title>Combined omics and stable isotope probing to characterize newly discovered Mariana Back-Arc vent microbial communities.</title>
        <authorList>
            <person name="Trembath-Reichert E."/>
            <person name="Huber J.A."/>
        </authorList>
    </citation>
    <scope>NUCLEOTIDE SEQUENCE [LARGE SCALE GENOMIC DNA]</scope>
    <source>
        <strain evidence="4">MAG 58</strain>
    </source>
</reference>